<dbReference type="EMBL" id="VZCB01000063">
    <property type="protein sequence ID" value="MQN80955.1"/>
    <property type="molecule type" value="Genomic_DNA"/>
</dbReference>
<feature type="transmembrane region" description="Helical" evidence="1">
    <location>
        <begin position="140"/>
        <end position="173"/>
    </location>
</feature>
<dbReference type="InterPro" id="IPR049458">
    <property type="entry name" value="EpsG-like"/>
</dbReference>
<protein>
    <recommendedName>
        <fullName evidence="4">EpsG family protein</fullName>
    </recommendedName>
</protein>
<dbReference type="RefSeq" id="WP_153123803.1">
    <property type="nucleotide sequence ID" value="NZ_VZCB01000063.1"/>
</dbReference>
<dbReference type="Proteomes" id="UP000480425">
    <property type="component" value="Unassembled WGS sequence"/>
</dbReference>
<feature type="transmembrane region" description="Helical" evidence="1">
    <location>
        <begin position="351"/>
        <end position="368"/>
    </location>
</feature>
<accession>A0A6G1U1C4</accession>
<feature type="transmembrane region" description="Helical" evidence="1">
    <location>
        <begin position="302"/>
        <end position="323"/>
    </location>
</feature>
<evidence type="ECO:0000313" key="3">
    <source>
        <dbReference type="Proteomes" id="UP000480425"/>
    </source>
</evidence>
<feature type="transmembrane region" description="Helical" evidence="1">
    <location>
        <begin position="214"/>
        <end position="233"/>
    </location>
</feature>
<keyword evidence="1" id="KW-1133">Transmembrane helix</keyword>
<dbReference type="Pfam" id="PF14897">
    <property type="entry name" value="EpsG"/>
    <property type="match status" value="1"/>
</dbReference>
<feature type="transmembrane region" description="Helical" evidence="1">
    <location>
        <begin position="179"/>
        <end position="202"/>
    </location>
</feature>
<feature type="transmembrane region" description="Helical" evidence="1">
    <location>
        <begin position="12"/>
        <end position="28"/>
    </location>
</feature>
<sequence>MRPYWDNLSMFLYVVMGIVSMISLNNALKYREICKSKSLLHLSYGIIVWTIFSSFRVVDYGIGGADALSYIGYFENCISGLKVYPYSDHMDWLMGVIIKAIRYCTKSHYVFFMIVYGFMAWSYFFFCYKYAPKKSSCVSYFLLFYLYLRSFCTLRSNFCISFILLGLVSLLYLKKYKVYLITFSSVLIHKAGVVFAIVLPFIQFFLKKKIKIPVILIMIVLSSISASIFQNVFLTNFADVDLGGAYQSYASNSLEEGGGFLDNAWKIAFEQMALGFMMLINIKSLRKRWSSFDDIDKKRIDIIYLVCVFDFMLIPINSIMGIWRGYEFFYAPRLVMWGEVLASSNCMRLRISQVLFFVIFVAWMIFRVSRTYEDSALMPYFFEPLFYV</sequence>
<organism evidence="2 3">
    <name type="scientific">Segatella copri</name>
    <dbReference type="NCBI Taxonomy" id="165179"/>
    <lineage>
        <taxon>Bacteria</taxon>
        <taxon>Pseudomonadati</taxon>
        <taxon>Bacteroidota</taxon>
        <taxon>Bacteroidia</taxon>
        <taxon>Bacteroidales</taxon>
        <taxon>Prevotellaceae</taxon>
        <taxon>Segatella</taxon>
    </lineage>
</organism>
<evidence type="ECO:0000313" key="2">
    <source>
        <dbReference type="EMBL" id="MQN80955.1"/>
    </source>
</evidence>
<feature type="transmembrane region" description="Helical" evidence="1">
    <location>
        <begin position="109"/>
        <end position="128"/>
    </location>
</feature>
<evidence type="ECO:0008006" key="4">
    <source>
        <dbReference type="Google" id="ProtNLM"/>
    </source>
</evidence>
<dbReference type="AlphaFoldDB" id="A0A6G1U1C4"/>
<reference evidence="2 3" key="1">
    <citation type="submission" date="2019-09" db="EMBL/GenBank/DDBJ databases">
        <title>Distinct polysaccharide growth profiles of human intestinal Prevotella copri isolates.</title>
        <authorList>
            <person name="Fehlner-Peach H."/>
            <person name="Magnabosco C."/>
            <person name="Raghavan V."/>
            <person name="Scher J.U."/>
            <person name="Tett A."/>
            <person name="Cox L.M."/>
            <person name="Gottsegen C."/>
            <person name="Watters A."/>
            <person name="Wiltshire- Gordon J.D."/>
            <person name="Segata N."/>
            <person name="Bonneau R."/>
            <person name="Littman D.R."/>
        </authorList>
    </citation>
    <scope>NUCLEOTIDE SEQUENCE [LARGE SCALE GENOMIC DNA]</scope>
    <source>
        <strain evidence="3">iA622</strain>
    </source>
</reference>
<keyword evidence="1" id="KW-0472">Membrane</keyword>
<comment type="caution">
    <text evidence="2">The sequence shown here is derived from an EMBL/GenBank/DDBJ whole genome shotgun (WGS) entry which is preliminary data.</text>
</comment>
<name>A0A6G1U1C4_9BACT</name>
<gene>
    <name evidence="2" type="ORF">F7D73_08310</name>
</gene>
<proteinExistence type="predicted"/>
<evidence type="ECO:0000256" key="1">
    <source>
        <dbReference type="SAM" id="Phobius"/>
    </source>
</evidence>
<keyword evidence="1" id="KW-0812">Transmembrane</keyword>